<proteinExistence type="predicted"/>
<comment type="caution">
    <text evidence="3">The sequence shown here is derived from an EMBL/GenBank/DDBJ whole genome shotgun (WGS) entry which is preliminary data.</text>
</comment>
<dbReference type="PANTHER" id="PTHR33112">
    <property type="entry name" value="DOMAIN PROTEIN, PUTATIVE-RELATED"/>
    <property type="match status" value="1"/>
</dbReference>
<evidence type="ECO:0000313" key="4">
    <source>
        <dbReference type="Proteomes" id="UP001396898"/>
    </source>
</evidence>
<evidence type="ECO:0000313" key="3">
    <source>
        <dbReference type="EMBL" id="KAK8029171.1"/>
    </source>
</evidence>
<keyword evidence="4" id="KW-1185">Reference proteome</keyword>
<feature type="region of interest" description="Disordered" evidence="1">
    <location>
        <begin position="410"/>
        <end position="441"/>
    </location>
</feature>
<dbReference type="Pfam" id="PF06985">
    <property type="entry name" value="HET"/>
    <property type="match status" value="1"/>
</dbReference>
<sequence>MQHNPDESSSSGLQPPANRNTQLCSACAQMFSTAGFEALCDEKGYEHGSELACYRSATEGCKLCRVIIELHSEAYYRACSNKRLVFRLYGEYAGRIQREKHILSSDGANVSNPIFPPFDKDILEAFRPKDPFHDYRESFGTGYILGRPIVDKSSERAFTAAKAWLKECQGGHPECGTCDEHPRLPTRVLDVGSMSDSPEDSPSLRLHIPSEDQRGEYLALSYCWGGEQTFVTTTQTLETMKNGFPTSEIPQTFRDAVRVTRSLGIRFLWIDALCILQDSPDDKSREIARMGHIYKNATATIMAAAAESASEGFLRGRLQETPNCEVSLTTPDGTSGLVTICPLVWADLGSMPLSKRAWCFQEHVLSSRHLHYMDKELLWQCRYAELATVCKGAVHYPEINVLEPLEISSNISSDSHDRTDETQPGRGRGPMAGPTEESSRDELWSRLLLDYTGREMSDPDDRLNAITGVIEGLAGIWRDECIFGIWRSRFVEELAWYNVSRGKLGDRSSRAPSWSWASINSPAEIIAGQLDNPVLAKVLSISANQREVILRGPLLVAKEVVPKDFFGSLEIKYPCNNIMFFDDNFPSCHKIHFFLLDSDWYGHGRDHWCNALALVHVEGRRYRRIGLKTTEGGDVKSNLGSGWSEPTEQTITLI</sequence>
<dbReference type="Proteomes" id="UP001396898">
    <property type="component" value="Unassembled WGS sequence"/>
</dbReference>
<organism evidence="3 4">
    <name type="scientific">Apiospora marii</name>
    <dbReference type="NCBI Taxonomy" id="335849"/>
    <lineage>
        <taxon>Eukaryota</taxon>
        <taxon>Fungi</taxon>
        <taxon>Dikarya</taxon>
        <taxon>Ascomycota</taxon>
        <taxon>Pezizomycotina</taxon>
        <taxon>Sordariomycetes</taxon>
        <taxon>Xylariomycetidae</taxon>
        <taxon>Amphisphaeriales</taxon>
        <taxon>Apiosporaceae</taxon>
        <taxon>Apiospora</taxon>
    </lineage>
</organism>
<protein>
    <recommendedName>
        <fullName evidence="2">Heterokaryon incompatibility domain-containing protein</fullName>
    </recommendedName>
</protein>
<dbReference type="InterPro" id="IPR010730">
    <property type="entry name" value="HET"/>
</dbReference>
<dbReference type="PANTHER" id="PTHR33112:SF16">
    <property type="entry name" value="HETEROKARYON INCOMPATIBILITY DOMAIN-CONTAINING PROTEIN"/>
    <property type="match status" value="1"/>
</dbReference>
<evidence type="ECO:0000259" key="2">
    <source>
        <dbReference type="Pfam" id="PF06985"/>
    </source>
</evidence>
<feature type="compositionally biased region" description="Basic and acidic residues" evidence="1">
    <location>
        <begin position="414"/>
        <end position="423"/>
    </location>
</feature>
<dbReference type="EMBL" id="JAQQWI010000007">
    <property type="protein sequence ID" value="KAK8029171.1"/>
    <property type="molecule type" value="Genomic_DNA"/>
</dbReference>
<feature type="domain" description="Heterokaryon incompatibility" evidence="2">
    <location>
        <begin position="217"/>
        <end position="362"/>
    </location>
</feature>
<evidence type="ECO:0000256" key="1">
    <source>
        <dbReference type="SAM" id="MobiDB-lite"/>
    </source>
</evidence>
<gene>
    <name evidence="3" type="ORF">PG991_006227</name>
</gene>
<name>A0ABR1SBE0_9PEZI</name>
<reference evidence="3 4" key="1">
    <citation type="submission" date="2023-01" db="EMBL/GenBank/DDBJ databases">
        <title>Analysis of 21 Apiospora genomes using comparative genomics revels a genus with tremendous synthesis potential of carbohydrate active enzymes and secondary metabolites.</title>
        <authorList>
            <person name="Sorensen T."/>
        </authorList>
    </citation>
    <scope>NUCLEOTIDE SEQUENCE [LARGE SCALE GENOMIC DNA]</scope>
    <source>
        <strain evidence="3 4">CBS 20057</strain>
    </source>
</reference>
<accession>A0ABR1SBE0</accession>